<comment type="caution">
    <text evidence="1">The sequence shown here is derived from an EMBL/GenBank/DDBJ whole genome shotgun (WGS) entry which is preliminary data.</text>
</comment>
<dbReference type="EMBL" id="BSNL01000001">
    <property type="protein sequence ID" value="GLQ28357.1"/>
    <property type="molecule type" value="Genomic_DNA"/>
</dbReference>
<protein>
    <submittedName>
        <fullName evidence="1">Uncharacterized protein</fullName>
    </submittedName>
</protein>
<dbReference type="InterPro" id="IPR023214">
    <property type="entry name" value="HAD_sf"/>
</dbReference>
<reference evidence="1" key="2">
    <citation type="submission" date="2023-01" db="EMBL/GenBank/DDBJ databases">
        <title>Draft genome sequence of Sulfitobacter pacificus strain NBRC 109915.</title>
        <authorList>
            <person name="Sun Q."/>
            <person name="Mori K."/>
        </authorList>
    </citation>
    <scope>NUCLEOTIDE SEQUENCE</scope>
    <source>
        <strain evidence="1">NBRC 109915</strain>
    </source>
</reference>
<dbReference type="Gene3D" id="3.40.50.1000">
    <property type="entry name" value="HAD superfamily/HAD-like"/>
    <property type="match status" value="1"/>
</dbReference>
<evidence type="ECO:0000313" key="2">
    <source>
        <dbReference type="Proteomes" id="UP001161388"/>
    </source>
</evidence>
<dbReference type="InterPro" id="IPR036412">
    <property type="entry name" value="HAD-like_sf"/>
</dbReference>
<dbReference type="Proteomes" id="UP001161388">
    <property type="component" value="Unassembled WGS sequence"/>
</dbReference>
<reference evidence="1" key="1">
    <citation type="journal article" date="2014" name="Int. J. Syst. Evol. Microbiol.">
        <title>Complete genome of a new Firmicutes species belonging to the dominant human colonic microbiota ('Ruminococcus bicirculans') reveals two chromosomes and a selective capacity to utilize plant glucans.</title>
        <authorList>
            <consortium name="NISC Comparative Sequencing Program"/>
            <person name="Wegmann U."/>
            <person name="Louis P."/>
            <person name="Goesmann A."/>
            <person name="Henrissat B."/>
            <person name="Duncan S.H."/>
            <person name="Flint H.J."/>
        </authorList>
    </citation>
    <scope>NUCLEOTIDE SEQUENCE</scope>
    <source>
        <strain evidence="1">NBRC 109915</strain>
    </source>
</reference>
<gene>
    <name evidence="1" type="ORF">GCM10007927_31600</name>
</gene>
<accession>A0ABQ5VN59</accession>
<keyword evidence="2" id="KW-1185">Reference proteome</keyword>
<sequence length="599" mass="67008">MGQPQPEFDQLVFAEDIRLVIWDLDDTFWDGTLTEGGIGYRDDHHALVIELARRGIMSAICSKNDAGTIEALLRERGLWDYFVFPSIDWTPKGPRIAAMLGQIGLRAPSVLFLDDNPMNLAQAVHANPGLNVGLPDLICDLSDAAQLQGKPDAGFTRLAQYKLKERKAVAAVVAGDDPVDFLRKSNVRVFIEYDVEAHLDRAIELINRTNQLNFTKIRLPEDQAAARAELSAMLALNTTDAGLIRVRDDFGDYGFVGFYLTERLHNIRRIKHFCFSCRTLNMYIEHWTYAHLGRPPMQVLGKTLSDVSDGAMNVDWITPVTAVEMAAEAPAPMIRFDHIIARGGCDLASLMHYFALHTGDLVEEFNQPQNGQMFRRDHTSFLMPALEGALTDDQLAAAATLGYGPDDFTSQLGAIPGGRVLCFLSFWADADIPEYRHGSTGLLAPYWLVGAQNHDLIAKTELREAVADTDVQRQRLKVLARDFTHMGMLKSTEMARRYGCILDHIPTDVQVVIMLAPERGPMQFRTPGRPPHPHHQRLNAALREVARGRGNVMLLDPAQFIEGADDMIDLNHFKRPVYHRMYQEVIARLSGKDQGMADV</sequence>
<organism evidence="1 2">
    <name type="scientific">Sulfitobacter pacificus</name>
    <dbReference type="NCBI Taxonomy" id="1499314"/>
    <lineage>
        <taxon>Bacteria</taxon>
        <taxon>Pseudomonadati</taxon>
        <taxon>Pseudomonadota</taxon>
        <taxon>Alphaproteobacteria</taxon>
        <taxon>Rhodobacterales</taxon>
        <taxon>Roseobacteraceae</taxon>
        <taxon>Sulfitobacter</taxon>
    </lineage>
</organism>
<dbReference type="SUPFAM" id="SSF56784">
    <property type="entry name" value="HAD-like"/>
    <property type="match status" value="1"/>
</dbReference>
<dbReference type="RefSeq" id="WP_284374778.1">
    <property type="nucleotide sequence ID" value="NZ_BSNL01000001.1"/>
</dbReference>
<evidence type="ECO:0000313" key="1">
    <source>
        <dbReference type="EMBL" id="GLQ28357.1"/>
    </source>
</evidence>
<name>A0ABQ5VN59_9RHOB</name>
<proteinExistence type="predicted"/>